<dbReference type="Pfam" id="PF12796">
    <property type="entry name" value="Ank_2"/>
    <property type="match status" value="1"/>
</dbReference>
<feature type="compositionally biased region" description="Basic and acidic residues" evidence="10">
    <location>
        <begin position="1577"/>
        <end position="1590"/>
    </location>
</feature>
<dbReference type="FunCoup" id="A0A067RNZ8">
    <property type="interactions" value="554"/>
</dbReference>
<reference evidence="12 13" key="1">
    <citation type="journal article" date="2014" name="Nat. Commun.">
        <title>Molecular traces of alternative social organization in a termite genome.</title>
        <authorList>
            <person name="Terrapon N."/>
            <person name="Li C."/>
            <person name="Robertson H.M."/>
            <person name="Ji L."/>
            <person name="Meng X."/>
            <person name="Booth W."/>
            <person name="Chen Z."/>
            <person name="Childers C.P."/>
            <person name="Glastad K.M."/>
            <person name="Gokhale K."/>
            <person name="Gowin J."/>
            <person name="Gronenberg W."/>
            <person name="Hermansen R.A."/>
            <person name="Hu H."/>
            <person name="Hunt B.G."/>
            <person name="Huylmans A.K."/>
            <person name="Khalil S.M."/>
            <person name="Mitchell R.D."/>
            <person name="Munoz-Torres M.C."/>
            <person name="Mustard J.A."/>
            <person name="Pan H."/>
            <person name="Reese J.T."/>
            <person name="Scharf M.E."/>
            <person name="Sun F."/>
            <person name="Vogel H."/>
            <person name="Xiao J."/>
            <person name="Yang W."/>
            <person name="Yang Z."/>
            <person name="Yang Z."/>
            <person name="Zhou J."/>
            <person name="Zhu J."/>
            <person name="Brent C.S."/>
            <person name="Elsik C.G."/>
            <person name="Goodisman M.A."/>
            <person name="Liberles D.A."/>
            <person name="Roe R.M."/>
            <person name="Vargo E.L."/>
            <person name="Vilcinskas A."/>
            <person name="Wang J."/>
            <person name="Bornberg-Bauer E."/>
            <person name="Korb J."/>
            <person name="Zhang G."/>
            <person name="Liebig J."/>
        </authorList>
    </citation>
    <scope>NUCLEOTIDE SEQUENCE [LARGE SCALE GENOMIC DNA]</scope>
    <source>
        <tissue evidence="12">Whole organism</tissue>
    </source>
</reference>
<dbReference type="eggNOG" id="KOG0520">
    <property type="taxonomic scope" value="Eukaryota"/>
</dbReference>
<dbReference type="InterPro" id="IPR000048">
    <property type="entry name" value="IQ_motif_EF-hand-BS"/>
</dbReference>
<comment type="subunit">
    <text evidence="9">May interact with calmodulin.</text>
</comment>
<dbReference type="Gene3D" id="2.60.40.10">
    <property type="entry name" value="Immunoglobulins"/>
    <property type="match status" value="1"/>
</dbReference>
<dbReference type="PROSITE" id="PS50096">
    <property type="entry name" value="IQ"/>
    <property type="match status" value="2"/>
</dbReference>
<sequence>MLLYSRKKVRYRRDGYCWKKRKDGKTTREDHMKLKVQGTECIYGCYVHSAILPTFHRRCYWLLQNPDIVLVHYLNVPYPDDNKLAVITPSLALWGDKKEWTKEELVSQLRPMFFSEDEPDLNNELEISTAETVEAIVTQLMEKQRLARAAALTKQLECGCPDSTCADGKTCSHPMRRITAAKTSTTDLTSSSNARQAVVSMSAINTENNNQVSSTTGSGSVILTSTSNNASSAARLHSRDGISLHSHHSHQQQQQQQQHSHHHSNNRSSSSGSAGNPTTTSTPPLVLSLSQIQGGGGLLILNSSTGNSSTNQTHQSLVSPVAVTSFVCSANSAHHQRSHHQNQHLTNDSSKSMTPATIVLKQEAMETGSSPSSCCHQASVSESNTATSNSMLNINITNNNNNININDSNKMDVTNGNVSSGFDSNGATYLSSNRDKSILRSATPKQQHVALLSTPNSSMSSAPPTPAKHMDTSGEDLMDIKQTYCGSDTVLVISSSSNSGMKNTDTVSLVGGFFNETLDLSQEDIQRTLSANMPLSCSAELNHHHRRSGGSMVSGAHHVIASKSMAPSSGDQMSPDDVIVPEINPMDFIDSCDVVVSPTQVDDDVFVNLDAFDMLGDFPELEILESSTESNTAAVNSTGSTGMDQTTPESPSNQRGKSVTLSSVDKGNDQSSPRMDYREGTANITDYSPEWAYPEGGVKVLVTGPWYSTTSPYTVLFDTFPVPTTLVQSGVLRCFCPAHEVGLATLQVACEGFVISNSVIFEYKKPAKEDRTSACEPKLEQSSSDNLLKFTLLQRLEAMDDRLQIKQEPDCSELVEGSAVFNQSNFEDRLVSYCQEMTTRAWRSGEEVGPSWFSSHRGMTLLHLAASLGYSRLVCAMLHWRAENSSLLLETEVDALSQDEDGYTPLMWACARGHQETAILLYRWNHTALNVRNLSAQTATDCARSNKHEDLAQEMERLEAAREKNNMTLLGSATNSPTSSTSLGSPTSTLVRTEVSSVSPVNLGTDIMLLGSSASPDVSTLSPAGSVVSLASVASTARSHDGVFLRPGVVTRSESQKYRVVSLELHVNIPQSGEAGSASSNHSSSSSPVGSIPGIVDSSTAQLHNSGHTSVHQSQQHQRLTKRPSVDSGIHLGSVQSSDSLSSLRCHGNKMGGGRETPKLSRFDRSMSLPLNSPMSGVESSYDCGISESRDIMRNSPVRRMDFALCEVATGPRSESPIIDVEAVSDEESEAKQSIVGEQEVRVLTLAEQIIAAMPERIKNESEDMMLVHECSLSQPESLTTASESLSEVFMEPLLMDEPSSSFEPVEFNFEFSDHNYRYYDVGTPSSSLSPASSSCLQSPCSFTLDSPSPPPTTADFCEFFQASSSLFEKDFSNLTLSDREQRELYEAAKIIQKAYRSYKGRKKLEEQDKERAAAVLIQNYYRRYKQYAYFKQMTRAAMVIQNGFRSYCEHKRFKKSQEAAVCIQNYYRNYREQGGRGGSREGTPSNAGQANANSSGNTSSSGLKRTYSQRRQHQAARKIQQFMRQSKNKLQKERALAAEKERQEDLSVDVRQRSLCPDNSSAYSSTDPSNGGTSLRHKDSLAMDTSDKT</sequence>
<feature type="compositionally biased region" description="Low complexity" evidence="10">
    <location>
        <begin position="1132"/>
        <end position="1144"/>
    </location>
</feature>
<dbReference type="Pfam" id="PF01833">
    <property type="entry name" value="TIG"/>
    <property type="match status" value="1"/>
</dbReference>
<dbReference type="GO" id="GO:0006357">
    <property type="term" value="P:regulation of transcription by RNA polymerase II"/>
    <property type="evidence" value="ECO:0007669"/>
    <property type="project" value="TreeGrafter"/>
</dbReference>
<evidence type="ECO:0000256" key="2">
    <source>
        <dbReference type="ARBA" id="ARBA00008267"/>
    </source>
</evidence>
<feature type="domain" description="CG-1" evidence="11">
    <location>
        <begin position="1"/>
        <end position="82"/>
    </location>
</feature>
<evidence type="ECO:0000259" key="11">
    <source>
        <dbReference type="PROSITE" id="PS51437"/>
    </source>
</evidence>
<dbReference type="InterPro" id="IPR002909">
    <property type="entry name" value="IPT_dom"/>
</dbReference>
<dbReference type="SMART" id="SM01076">
    <property type="entry name" value="CG-1"/>
    <property type="match status" value="1"/>
</dbReference>
<keyword evidence="7" id="KW-0804">Transcription</keyword>
<comment type="subcellular location">
    <subcellularLocation>
        <location evidence="1">Nucleus</location>
    </subcellularLocation>
</comment>
<dbReference type="FunFam" id="1.20.5.190:FF:000107">
    <property type="match status" value="1"/>
</dbReference>
<dbReference type="InterPro" id="IPR002110">
    <property type="entry name" value="Ankyrin_rpt"/>
</dbReference>
<dbReference type="InterPro" id="IPR005559">
    <property type="entry name" value="CG-1_dom"/>
</dbReference>
<keyword evidence="8" id="KW-0539">Nucleus</keyword>
<dbReference type="STRING" id="136037.A0A067RNZ8"/>
<feature type="compositionally biased region" description="Polar residues" evidence="10">
    <location>
        <begin position="626"/>
        <end position="673"/>
    </location>
</feature>
<proteinExistence type="inferred from homology"/>
<organism evidence="12 13">
    <name type="scientific">Zootermopsis nevadensis</name>
    <name type="common">Dampwood termite</name>
    <dbReference type="NCBI Taxonomy" id="136037"/>
    <lineage>
        <taxon>Eukaryota</taxon>
        <taxon>Metazoa</taxon>
        <taxon>Ecdysozoa</taxon>
        <taxon>Arthropoda</taxon>
        <taxon>Hexapoda</taxon>
        <taxon>Insecta</taxon>
        <taxon>Pterygota</taxon>
        <taxon>Neoptera</taxon>
        <taxon>Polyneoptera</taxon>
        <taxon>Dictyoptera</taxon>
        <taxon>Blattodea</taxon>
        <taxon>Blattoidea</taxon>
        <taxon>Termitoidae</taxon>
        <taxon>Termopsidae</taxon>
        <taxon>Zootermopsis</taxon>
    </lineage>
</organism>
<name>A0A067RNZ8_ZOONE</name>
<dbReference type="InParanoid" id="A0A067RNZ8"/>
<dbReference type="GO" id="GO:0003712">
    <property type="term" value="F:transcription coregulator activity"/>
    <property type="evidence" value="ECO:0007669"/>
    <property type="project" value="TreeGrafter"/>
</dbReference>
<feature type="region of interest" description="Disordered" evidence="10">
    <location>
        <begin position="626"/>
        <end position="680"/>
    </location>
</feature>
<evidence type="ECO:0000313" key="12">
    <source>
        <dbReference type="EMBL" id="KDR22340.1"/>
    </source>
</evidence>
<evidence type="ECO:0000256" key="8">
    <source>
        <dbReference type="ARBA" id="ARBA00023242"/>
    </source>
</evidence>
<dbReference type="CDD" id="cd23767">
    <property type="entry name" value="IQCD"/>
    <property type="match status" value="1"/>
</dbReference>
<dbReference type="SUPFAM" id="SSF81296">
    <property type="entry name" value="E set domains"/>
    <property type="match status" value="1"/>
</dbReference>
<dbReference type="SMART" id="SM00015">
    <property type="entry name" value="IQ"/>
    <property type="match status" value="3"/>
</dbReference>
<dbReference type="Gene3D" id="1.20.5.190">
    <property type="match status" value="2"/>
</dbReference>
<evidence type="ECO:0000256" key="7">
    <source>
        <dbReference type="ARBA" id="ARBA00023163"/>
    </source>
</evidence>
<dbReference type="EMBL" id="KK852510">
    <property type="protein sequence ID" value="KDR22340.1"/>
    <property type="molecule type" value="Genomic_DNA"/>
</dbReference>
<dbReference type="SUPFAM" id="SSF52540">
    <property type="entry name" value="P-loop containing nucleoside triphosphate hydrolases"/>
    <property type="match status" value="1"/>
</dbReference>
<dbReference type="Pfam" id="PF03859">
    <property type="entry name" value="CG-1"/>
    <property type="match status" value="1"/>
</dbReference>
<evidence type="ECO:0000256" key="4">
    <source>
        <dbReference type="ARBA" id="ARBA00023015"/>
    </source>
</evidence>
<dbReference type="Gene3D" id="1.25.40.20">
    <property type="entry name" value="Ankyrin repeat-containing domain"/>
    <property type="match status" value="1"/>
</dbReference>
<accession>A0A067RNZ8</accession>
<dbReference type="FunFam" id="1.20.5.190:FF:000019">
    <property type="entry name" value="Calmodulin-binding transcription activator 1"/>
    <property type="match status" value="1"/>
</dbReference>
<evidence type="ECO:0000256" key="10">
    <source>
        <dbReference type="SAM" id="MobiDB-lite"/>
    </source>
</evidence>
<feature type="region of interest" description="Disordered" evidence="10">
    <location>
        <begin position="243"/>
        <end position="289"/>
    </location>
</feature>
<dbReference type="InterPro" id="IPR014756">
    <property type="entry name" value="Ig_E-set"/>
</dbReference>
<dbReference type="GO" id="GO:0005634">
    <property type="term" value="C:nucleus"/>
    <property type="evidence" value="ECO:0007669"/>
    <property type="project" value="UniProtKB-SubCell"/>
</dbReference>
<evidence type="ECO:0000256" key="6">
    <source>
        <dbReference type="ARBA" id="ARBA00023159"/>
    </source>
</evidence>
<evidence type="ECO:0000256" key="1">
    <source>
        <dbReference type="ARBA" id="ARBA00004123"/>
    </source>
</evidence>
<evidence type="ECO:0000313" key="13">
    <source>
        <dbReference type="Proteomes" id="UP000027135"/>
    </source>
</evidence>
<feature type="compositionally biased region" description="Low complexity" evidence="10">
    <location>
        <begin position="1072"/>
        <end position="1096"/>
    </location>
</feature>
<dbReference type="InterPro" id="IPR027417">
    <property type="entry name" value="P-loop_NTPase"/>
</dbReference>
<feature type="compositionally biased region" description="Polar residues" evidence="10">
    <location>
        <begin position="1097"/>
        <end position="1118"/>
    </location>
</feature>
<dbReference type="Proteomes" id="UP000027135">
    <property type="component" value="Unassembled WGS sequence"/>
</dbReference>
<feature type="compositionally biased region" description="Polar residues" evidence="10">
    <location>
        <begin position="1558"/>
        <end position="1574"/>
    </location>
</feature>
<keyword evidence="3" id="KW-0677">Repeat</keyword>
<feature type="compositionally biased region" description="Low complexity" evidence="10">
    <location>
        <begin position="1482"/>
        <end position="1503"/>
    </location>
</feature>
<dbReference type="PANTHER" id="PTHR23335">
    <property type="entry name" value="CALMODULIN-BINDING TRANSCRIPTION ACTIVATOR CAMTA"/>
    <property type="match status" value="1"/>
</dbReference>
<comment type="similarity">
    <text evidence="2">Belongs to the CAMTA family.</text>
</comment>
<protein>
    <submittedName>
        <fullName evidence="12">Calmodulin-binding transcription activator 1</fullName>
    </submittedName>
</protein>
<dbReference type="InterPro" id="IPR036770">
    <property type="entry name" value="Ankyrin_rpt-contain_sf"/>
</dbReference>
<feature type="compositionally biased region" description="Basic and acidic residues" evidence="10">
    <location>
        <begin position="1531"/>
        <end position="1553"/>
    </location>
</feature>
<evidence type="ECO:0000256" key="9">
    <source>
        <dbReference type="ARBA" id="ARBA00029480"/>
    </source>
</evidence>
<dbReference type="GO" id="GO:0003690">
    <property type="term" value="F:double-stranded DNA binding"/>
    <property type="evidence" value="ECO:0007669"/>
    <property type="project" value="TreeGrafter"/>
</dbReference>
<dbReference type="GO" id="GO:0048731">
    <property type="term" value="P:system development"/>
    <property type="evidence" value="ECO:0007669"/>
    <property type="project" value="UniProtKB-ARBA"/>
</dbReference>
<keyword evidence="4" id="KW-0805">Transcription regulation</keyword>
<evidence type="ECO:0000256" key="3">
    <source>
        <dbReference type="ARBA" id="ARBA00022737"/>
    </source>
</evidence>
<feature type="region of interest" description="Disordered" evidence="10">
    <location>
        <begin position="1474"/>
        <end position="1590"/>
    </location>
</feature>
<feature type="region of interest" description="Disordered" evidence="10">
    <location>
        <begin position="1072"/>
        <end position="1162"/>
    </location>
</feature>
<gene>
    <name evidence="12" type="ORF">L798_01998</name>
</gene>
<dbReference type="PANTHER" id="PTHR23335:SF1">
    <property type="entry name" value="CALMODULIN-BINDING TRANSCRIPTION ACTIVATOR, ISOFORM F"/>
    <property type="match status" value="1"/>
</dbReference>
<evidence type="ECO:0000256" key="5">
    <source>
        <dbReference type="ARBA" id="ARBA00023043"/>
    </source>
</evidence>
<keyword evidence="6" id="KW-0010">Activator</keyword>
<dbReference type="OMA" id="VQLYSNP"/>
<dbReference type="Pfam" id="PF00612">
    <property type="entry name" value="IQ"/>
    <property type="match status" value="1"/>
</dbReference>
<keyword evidence="5" id="KW-0040">ANK repeat</keyword>
<dbReference type="SUPFAM" id="SSF48403">
    <property type="entry name" value="Ankyrin repeat"/>
    <property type="match status" value="1"/>
</dbReference>
<feature type="compositionally biased region" description="Basic residues" evidence="10">
    <location>
        <begin position="1508"/>
        <end position="1517"/>
    </location>
</feature>
<dbReference type="GO" id="GO:0048468">
    <property type="term" value="P:cell development"/>
    <property type="evidence" value="ECO:0007669"/>
    <property type="project" value="UniProtKB-ARBA"/>
</dbReference>
<feature type="compositionally biased region" description="Low complexity" evidence="10">
    <location>
        <begin position="266"/>
        <end position="289"/>
    </location>
</feature>
<keyword evidence="13" id="KW-1185">Reference proteome</keyword>
<dbReference type="InterPro" id="IPR013783">
    <property type="entry name" value="Ig-like_fold"/>
</dbReference>
<dbReference type="FunFam" id="2.60.40.10:FF:000089">
    <property type="entry name" value="calmodulin-binding transcription activator 2 isoform X1"/>
    <property type="match status" value="1"/>
</dbReference>
<dbReference type="PROSITE" id="PS51437">
    <property type="entry name" value="CG_1"/>
    <property type="match status" value="1"/>
</dbReference>